<sequence>MPGHLPCQTAFKKTSPRKRRTRKTMGSHALQNKNIRCRLEPRHSKIYSILFPHLHARRSRSVMCNTSNRIRPLRCLSAYLSLSFILEFEFQLCSRLPYITNISSTWSTTRNYTVVRRCNDFSLCDDVYDAIRPLAADVCKRVSKDLCLKGLPRSTHPVVVSFSNFSSFFGLDTRNRWTPETDGRQPAILLLMSVWLAFLLCGHASQYDSAL</sequence>
<name>A0A9P8CF23_9HELO</name>
<evidence type="ECO:0000256" key="1">
    <source>
        <dbReference type="SAM" id="MobiDB-lite"/>
    </source>
</evidence>
<reference evidence="2" key="1">
    <citation type="journal article" date="2021" name="IMA Fungus">
        <title>Genomic characterization of three marine fungi, including Emericellopsis atlantica sp. nov. with signatures of a generalist lifestyle and marine biomass degradation.</title>
        <authorList>
            <person name="Hagestad O.C."/>
            <person name="Hou L."/>
            <person name="Andersen J.H."/>
            <person name="Hansen E.H."/>
            <person name="Altermark B."/>
            <person name="Li C."/>
            <person name="Kuhnert E."/>
            <person name="Cox R.J."/>
            <person name="Crous P.W."/>
            <person name="Spatafora J.W."/>
            <person name="Lail K."/>
            <person name="Amirebrahimi M."/>
            <person name="Lipzen A."/>
            <person name="Pangilinan J."/>
            <person name="Andreopoulos W."/>
            <person name="Hayes R.D."/>
            <person name="Ng V."/>
            <person name="Grigoriev I.V."/>
            <person name="Jackson S.A."/>
            <person name="Sutton T.D.S."/>
            <person name="Dobson A.D.W."/>
            <person name="Rama T."/>
        </authorList>
    </citation>
    <scope>NUCLEOTIDE SEQUENCE</scope>
    <source>
        <strain evidence="2">TRa3180A</strain>
    </source>
</reference>
<gene>
    <name evidence="2" type="ORF">BJ878DRAFT_73271</name>
</gene>
<organism evidence="2 3">
    <name type="scientific">Calycina marina</name>
    <dbReference type="NCBI Taxonomy" id="1763456"/>
    <lineage>
        <taxon>Eukaryota</taxon>
        <taxon>Fungi</taxon>
        <taxon>Dikarya</taxon>
        <taxon>Ascomycota</taxon>
        <taxon>Pezizomycotina</taxon>
        <taxon>Leotiomycetes</taxon>
        <taxon>Helotiales</taxon>
        <taxon>Pezizellaceae</taxon>
        <taxon>Calycina</taxon>
    </lineage>
</organism>
<evidence type="ECO:0000313" key="2">
    <source>
        <dbReference type="EMBL" id="KAG9244377.1"/>
    </source>
</evidence>
<feature type="region of interest" description="Disordered" evidence="1">
    <location>
        <begin position="1"/>
        <end position="27"/>
    </location>
</feature>
<feature type="compositionally biased region" description="Basic residues" evidence="1">
    <location>
        <begin position="14"/>
        <end position="25"/>
    </location>
</feature>
<evidence type="ECO:0000313" key="3">
    <source>
        <dbReference type="Proteomes" id="UP000887226"/>
    </source>
</evidence>
<dbReference type="EMBL" id="MU253910">
    <property type="protein sequence ID" value="KAG9244377.1"/>
    <property type="molecule type" value="Genomic_DNA"/>
</dbReference>
<keyword evidence="3" id="KW-1185">Reference proteome</keyword>
<proteinExistence type="predicted"/>
<protein>
    <submittedName>
        <fullName evidence="2">Uncharacterized protein</fullName>
    </submittedName>
</protein>
<dbReference type="AlphaFoldDB" id="A0A9P8CF23"/>
<accession>A0A9P8CF23</accession>
<dbReference type="Proteomes" id="UP000887226">
    <property type="component" value="Unassembled WGS sequence"/>
</dbReference>
<comment type="caution">
    <text evidence="2">The sequence shown here is derived from an EMBL/GenBank/DDBJ whole genome shotgun (WGS) entry which is preliminary data.</text>
</comment>